<feature type="transmembrane region" description="Helical" evidence="2">
    <location>
        <begin position="130"/>
        <end position="149"/>
    </location>
</feature>
<keyword evidence="2" id="KW-1133">Transmembrane helix</keyword>
<name>A0ABU2H0M6_9ACTN</name>
<keyword evidence="2" id="KW-0472">Membrane</keyword>
<keyword evidence="2" id="KW-0812">Transmembrane</keyword>
<evidence type="ECO:0008006" key="5">
    <source>
        <dbReference type="Google" id="ProtNLM"/>
    </source>
</evidence>
<evidence type="ECO:0000313" key="4">
    <source>
        <dbReference type="Proteomes" id="UP001250214"/>
    </source>
</evidence>
<feature type="transmembrane region" description="Helical" evidence="2">
    <location>
        <begin position="34"/>
        <end position="61"/>
    </location>
</feature>
<dbReference type="RefSeq" id="WP_310910363.1">
    <property type="nucleotide sequence ID" value="NZ_JAVLVT010000001.1"/>
</dbReference>
<protein>
    <recommendedName>
        <fullName evidence="5">Integral membrane protein</fullName>
    </recommendedName>
</protein>
<sequence>MSETGAHPTPPEPTTRHTPAPATTPRPGAALGTAASVTILTVLTSVLLTYGGLILLFGILAVQDTGSGWGEVFLWPLLLLGLLTLAAWLHSAWLRMLRVRLRRTITVAGLAWGTFAPFVFLPVVTSMVDAVVLAVGSAAVGGLTAFLVVSQQVDGPADTTSTPTSHLPAPR</sequence>
<keyword evidence="4" id="KW-1185">Reference proteome</keyword>
<reference evidence="4" key="1">
    <citation type="submission" date="2023-07" db="EMBL/GenBank/DDBJ databases">
        <title>Novel species in the genus Lipingzhangella isolated from Sambhar Salt Lake.</title>
        <authorList>
            <person name="Jiya N."/>
            <person name="Kajale S."/>
            <person name="Sharma A."/>
        </authorList>
    </citation>
    <scope>NUCLEOTIDE SEQUENCE [LARGE SCALE GENOMIC DNA]</scope>
    <source>
        <strain evidence="4">LS1_29</strain>
    </source>
</reference>
<evidence type="ECO:0000313" key="3">
    <source>
        <dbReference type="EMBL" id="MDS1268853.1"/>
    </source>
</evidence>
<organism evidence="3 4">
    <name type="scientific">Lipingzhangella rawalii</name>
    <dbReference type="NCBI Taxonomy" id="2055835"/>
    <lineage>
        <taxon>Bacteria</taxon>
        <taxon>Bacillati</taxon>
        <taxon>Actinomycetota</taxon>
        <taxon>Actinomycetes</taxon>
        <taxon>Streptosporangiales</taxon>
        <taxon>Nocardiopsidaceae</taxon>
        <taxon>Lipingzhangella</taxon>
    </lineage>
</organism>
<gene>
    <name evidence="3" type="ORF">RIF23_00940</name>
</gene>
<proteinExistence type="predicted"/>
<comment type="caution">
    <text evidence="3">The sequence shown here is derived from an EMBL/GenBank/DDBJ whole genome shotgun (WGS) entry which is preliminary data.</text>
</comment>
<feature type="transmembrane region" description="Helical" evidence="2">
    <location>
        <begin position="73"/>
        <end position="93"/>
    </location>
</feature>
<evidence type="ECO:0000256" key="1">
    <source>
        <dbReference type="SAM" id="MobiDB-lite"/>
    </source>
</evidence>
<feature type="transmembrane region" description="Helical" evidence="2">
    <location>
        <begin position="105"/>
        <end position="124"/>
    </location>
</feature>
<evidence type="ECO:0000256" key="2">
    <source>
        <dbReference type="SAM" id="Phobius"/>
    </source>
</evidence>
<dbReference type="Proteomes" id="UP001250214">
    <property type="component" value="Unassembled WGS sequence"/>
</dbReference>
<accession>A0ABU2H0M6</accession>
<feature type="compositionally biased region" description="Low complexity" evidence="1">
    <location>
        <begin position="16"/>
        <end position="27"/>
    </location>
</feature>
<dbReference type="EMBL" id="JAVLVT010000001">
    <property type="protein sequence ID" value="MDS1268853.1"/>
    <property type="molecule type" value="Genomic_DNA"/>
</dbReference>
<feature type="region of interest" description="Disordered" evidence="1">
    <location>
        <begin position="1"/>
        <end position="27"/>
    </location>
</feature>